<reference evidence="1 2" key="1">
    <citation type="submission" date="2019-10" db="EMBL/GenBank/DDBJ databases">
        <authorList>
            <person name="Karimi E."/>
        </authorList>
    </citation>
    <scope>NUCLEOTIDE SEQUENCE [LARGE SCALE GENOMIC DNA]</scope>
    <source>
        <strain evidence="1">Pantoea sp. 111</strain>
    </source>
</reference>
<accession>A0AAX3J3K1</accession>
<sequence>MLAGWLRFAWLPAMLYLAVGKTLRYIVIATATLQGMQWWH</sequence>
<proteinExistence type="predicted"/>
<comment type="caution">
    <text evidence="1">The sequence shown here is derived from an EMBL/GenBank/DDBJ whole genome shotgun (WGS) entry which is preliminary data.</text>
</comment>
<evidence type="ECO:0000313" key="2">
    <source>
        <dbReference type="Proteomes" id="UP000433737"/>
    </source>
</evidence>
<dbReference type="EMBL" id="CABWMH010000006">
    <property type="protein sequence ID" value="VXB45158.1"/>
    <property type="molecule type" value="Genomic_DNA"/>
</dbReference>
<name>A0AAX3J3K1_9GAMM</name>
<dbReference type="AlphaFoldDB" id="A0AAX3J3K1"/>
<protein>
    <recommendedName>
        <fullName evidence="3">Inner membrane protein YqaA</fullName>
    </recommendedName>
</protein>
<organism evidence="1 2">
    <name type="scientific">Pantoea brenneri</name>
    <dbReference type="NCBI Taxonomy" id="472694"/>
    <lineage>
        <taxon>Bacteria</taxon>
        <taxon>Pseudomonadati</taxon>
        <taxon>Pseudomonadota</taxon>
        <taxon>Gammaproteobacteria</taxon>
        <taxon>Enterobacterales</taxon>
        <taxon>Erwiniaceae</taxon>
        <taxon>Pantoea</taxon>
    </lineage>
</organism>
<dbReference type="Proteomes" id="UP000433737">
    <property type="component" value="Unassembled WGS sequence"/>
</dbReference>
<evidence type="ECO:0000313" key="1">
    <source>
        <dbReference type="EMBL" id="VXB45158.1"/>
    </source>
</evidence>
<gene>
    <name evidence="1" type="ORF">PANT111_140192</name>
</gene>
<evidence type="ECO:0008006" key="3">
    <source>
        <dbReference type="Google" id="ProtNLM"/>
    </source>
</evidence>